<evidence type="ECO:0000313" key="3">
    <source>
        <dbReference type="EMBL" id="MXO74634.1"/>
    </source>
</evidence>
<dbReference type="EMBL" id="WTZA01000001">
    <property type="protein sequence ID" value="MXO74634.1"/>
    <property type="molecule type" value="Genomic_DNA"/>
</dbReference>
<evidence type="ECO:0000313" key="4">
    <source>
        <dbReference type="Proteomes" id="UP000439522"/>
    </source>
</evidence>
<dbReference type="Proteomes" id="UP000439522">
    <property type="component" value="Unassembled WGS sequence"/>
</dbReference>
<comment type="caution">
    <text evidence="3">The sequence shown here is derived from an EMBL/GenBank/DDBJ whole genome shotgun (WGS) entry which is preliminary data.</text>
</comment>
<dbReference type="Gene3D" id="1.10.260.40">
    <property type="entry name" value="lambda repressor-like DNA-binding domains"/>
    <property type="match status" value="1"/>
</dbReference>
<dbReference type="PANTHER" id="PTHR46797">
    <property type="entry name" value="HTH-TYPE TRANSCRIPTIONAL REGULATOR"/>
    <property type="match status" value="1"/>
</dbReference>
<dbReference type="Gene3D" id="2.40.10.220">
    <property type="entry name" value="predicted glycosyltransferase like domains"/>
    <property type="match status" value="1"/>
</dbReference>
<dbReference type="InterPro" id="IPR009875">
    <property type="entry name" value="PilZ_domain"/>
</dbReference>
<dbReference type="SMART" id="SM00530">
    <property type="entry name" value="HTH_XRE"/>
    <property type="match status" value="1"/>
</dbReference>
<dbReference type="InterPro" id="IPR050807">
    <property type="entry name" value="TransReg_Diox_bact_type"/>
</dbReference>
<dbReference type="GO" id="GO:0003677">
    <property type="term" value="F:DNA binding"/>
    <property type="evidence" value="ECO:0007669"/>
    <property type="project" value="UniProtKB-KW"/>
</dbReference>
<protein>
    <submittedName>
        <fullName evidence="3">Helix-turn-helix domain-containing protein</fullName>
    </submittedName>
</protein>
<dbReference type="OrthoDB" id="9795572at2"/>
<dbReference type="RefSeq" id="WP_160610372.1">
    <property type="nucleotide sequence ID" value="NZ_WTZA01000001.1"/>
</dbReference>
<reference evidence="3 4" key="1">
    <citation type="submission" date="2019-12" db="EMBL/GenBank/DDBJ databases">
        <title>Genomic-based taxomic classification of the family Erythrobacteraceae.</title>
        <authorList>
            <person name="Xu L."/>
        </authorList>
    </citation>
    <scope>NUCLEOTIDE SEQUENCE [LARGE SCALE GENOMIC DNA]</scope>
    <source>
        <strain evidence="3 4">100921-2</strain>
    </source>
</reference>
<evidence type="ECO:0000259" key="2">
    <source>
        <dbReference type="PROSITE" id="PS50943"/>
    </source>
</evidence>
<dbReference type="Pfam" id="PF07238">
    <property type="entry name" value="PilZ"/>
    <property type="match status" value="1"/>
</dbReference>
<dbReference type="CDD" id="cd00093">
    <property type="entry name" value="HTH_XRE"/>
    <property type="match status" value="1"/>
</dbReference>
<dbReference type="PANTHER" id="PTHR46797:SF1">
    <property type="entry name" value="METHYLPHOSPHONATE SYNTHASE"/>
    <property type="match status" value="1"/>
</dbReference>
<dbReference type="AlphaFoldDB" id="A0A6I4TCX8"/>
<dbReference type="SUPFAM" id="SSF141371">
    <property type="entry name" value="PilZ domain-like"/>
    <property type="match status" value="1"/>
</dbReference>
<feature type="domain" description="HTH cro/C1-type" evidence="2">
    <location>
        <begin position="124"/>
        <end position="178"/>
    </location>
</feature>
<dbReference type="InterPro" id="IPR001387">
    <property type="entry name" value="Cro/C1-type_HTH"/>
</dbReference>
<accession>A0A6I4TCX8</accession>
<name>A0A6I4TCX8_9SPHN</name>
<gene>
    <name evidence="3" type="ORF">GRI40_05280</name>
</gene>
<dbReference type="Pfam" id="PF13560">
    <property type="entry name" value="HTH_31"/>
    <property type="match status" value="1"/>
</dbReference>
<dbReference type="InterPro" id="IPR010982">
    <property type="entry name" value="Lambda_DNA-bd_dom_sf"/>
</dbReference>
<dbReference type="PROSITE" id="PS50943">
    <property type="entry name" value="HTH_CROC1"/>
    <property type="match status" value="1"/>
</dbReference>
<organism evidence="3 4">
    <name type="scientific">Tsuneonella aeria</name>
    <dbReference type="NCBI Taxonomy" id="1837929"/>
    <lineage>
        <taxon>Bacteria</taxon>
        <taxon>Pseudomonadati</taxon>
        <taxon>Pseudomonadota</taxon>
        <taxon>Alphaproteobacteria</taxon>
        <taxon>Sphingomonadales</taxon>
        <taxon>Erythrobacteraceae</taxon>
        <taxon>Tsuneonella</taxon>
    </lineage>
</organism>
<dbReference type="GO" id="GO:0005829">
    <property type="term" value="C:cytosol"/>
    <property type="evidence" value="ECO:0007669"/>
    <property type="project" value="TreeGrafter"/>
</dbReference>
<keyword evidence="4" id="KW-1185">Reference proteome</keyword>
<dbReference type="GO" id="GO:0003700">
    <property type="term" value="F:DNA-binding transcription factor activity"/>
    <property type="evidence" value="ECO:0007669"/>
    <property type="project" value="TreeGrafter"/>
</dbReference>
<dbReference type="SUPFAM" id="SSF47413">
    <property type="entry name" value="lambda repressor-like DNA-binding domains"/>
    <property type="match status" value="1"/>
</dbReference>
<sequence length="213" mass="22769">MTFEAAFEDVEAADRRDASRRALRLGVSGRFAQGNAAAVTVHNLSATGLLIQTDESLEAGSRFAVELPETGITEATVIWADAPMYGCRFDQPLGAAALAAAQLRGEASGTPAPDTLPEDFGQRLHRLRRERGLSLADIANRLGVSKPTVWAWEHGKSRPADRRLSALAEALGVTPGGLEPSPSGSPEILDGSRRRIAEAYGVEPSRVRIMIEL</sequence>
<dbReference type="GO" id="GO:0035438">
    <property type="term" value="F:cyclic-di-GMP binding"/>
    <property type="evidence" value="ECO:0007669"/>
    <property type="project" value="InterPro"/>
</dbReference>
<proteinExistence type="predicted"/>
<keyword evidence="1" id="KW-0238">DNA-binding</keyword>
<evidence type="ECO:0000256" key="1">
    <source>
        <dbReference type="ARBA" id="ARBA00023125"/>
    </source>
</evidence>